<dbReference type="SUPFAM" id="SSF53098">
    <property type="entry name" value="Ribonuclease H-like"/>
    <property type="match status" value="1"/>
</dbReference>
<proteinExistence type="predicted"/>
<accession>A0A553NTV1</accession>
<protein>
    <submittedName>
        <fullName evidence="1">Uncharacterized protein</fullName>
    </submittedName>
</protein>
<dbReference type="InterPro" id="IPR012337">
    <property type="entry name" value="RNaseH-like_sf"/>
</dbReference>
<keyword evidence="2" id="KW-1185">Reference proteome</keyword>
<evidence type="ECO:0000313" key="1">
    <source>
        <dbReference type="EMBL" id="TRY68833.1"/>
    </source>
</evidence>
<evidence type="ECO:0000313" key="2">
    <source>
        <dbReference type="Proteomes" id="UP000318571"/>
    </source>
</evidence>
<dbReference type="STRING" id="6832.A0A553NTV1"/>
<dbReference type="Proteomes" id="UP000318571">
    <property type="component" value="Chromosome 1"/>
</dbReference>
<reference evidence="1 2" key="1">
    <citation type="journal article" date="2018" name="Nat. Ecol. Evol.">
        <title>Genomic signatures of mitonuclear coevolution across populations of Tigriopus californicus.</title>
        <authorList>
            <person name="Barreto F.S."/>
            <person name="Watson E.T."/>
            <person name="Lima T.G."/>
            <person name="Willett C.S."/>
            <person name="Edmands S."/>
            <person name="Li W."/>
            <person name="Burton R.S."/>
        </authorList>
    </citation>
    <scope>NUCLEOTIDE SEQUENCE [LARGE SCALE GENOMIC DNA]</scope>
    <source>
        <strain evidence="1 2">San Diego</strain>
    </source>
</reference>
<name>A0A553NTV1_TIGCA</name>
<dbReference type="AlphaFoldDB" id="A0A553NTV1"/>
<dbReference type="EMBL" id="VCGU01000010">
    <property type="protein sequence ID" value="TRY68833.1"/>
    <property type="molecule type" value="Genomic_DNA"/>
</dbReference>
<dbReference type="Gene3D" id="3.30.342.10">
    <property type="entry name" value="DNA Polymerase, chain B, domain 1"/>
    <property type="match status" value="1"/>
</dbReference>
<sequence>MAVPRMIAAAKRLLDRNEVKFQSFNLSSPLSAFEANIDFEIRFMADTKVVGCKLDRVPGGQIQDSRWEKADPMSANSTRGVGYSFFGGLCKEVSLFGKFMSRCQMEVDIAWDDFISHAPDGDCRMWLHSGS</sequence>
<organism evidence="1 2">
    <name type="scientific">Tigriopus californicus</name>
    <name type="common">Marine copepod</name>
    <dbReference type="NCBI Taxonomy" id="6832"/>
    <lineage>
        <taxon>Eukaryota</taxon>
        <taxon>Metazoa</taxon>
        <taxon>Ecdysozoa</taxon>
        <taxon>Arthropoda</taxon>
        <taxon>Crustacea</taxon>
        <taxon>Multicrustacea</taxon>
        <taxon>Hexanauplia</taxon>
        <taxon>Copepoda</taxon>
        <taxon>Harpacticoida</taxon>
        <taxon>Harpacticidae</taxon>
        <taxon>Tigriopus</taxon>
    </lineage>
</organism>
<comment type="caution">
    <text evidence="1">The sequence shown here is derived from an EMBL/GenBank/DDBJ whole genome shotgun (WGS) entry which is preliminary data.</text>
</comment>
<gene>
    <name evidence="1" type="ORF">TCAL_15123</name>
</gene>